<evidence type="ECO:0000313" key="2">
    <source>
        <dbReference type="EMBL" id="PIO71310.1"/>
    </source>
</evidence>
<dbReference type="EMBL" id="KZ345987">
    <property type="protein sequence ID" value="PIO71310.1"/>
    <property type="molecule type" value="Genomic_DNA"/>
</dbReference>
<protein>
    <submittedName>
        <fullName evidence="2">Uncharacterized protein</fullName>
    </submittedName>
</protein>
<dbReference type="AlphaFoldDB" id="A0A2G9UPD1"/>
<keyword evidence="3" id="KW-1185">Reference proteome</keyword>
<feature type="compositionally biased region" description="Basic and acidic residues" evidence="1">
    <location>
        <begin position="327"/>
        <end position="352"/>
    </location>
</feature>
<feature type="compositionally biased region" description="Basic and acidic residues" evidence="1">
    <location>
        <begin position="434"/>
        <end position="464"/>
    </location>
</feature>
<feature type="compositionally biased region" description="Basic and acidic residues" evidence="1">
    <location>
        <begin position="475"/>
        <end position="487"/>
    </location>
</feature>
<accession>A0A2G9UPD1</accession>
<feature type="region of interest" description="Disordered" evidence="1">
    <location>
        <begin position="37"/>
        <end position="58"/>
    </location>
</feature>
<reference evidence="2 3" key="1">
    <citation type="submission" date="2015-09" db="EMBL/GenBank/DDBJ databases">
        <title>Draft genome of the parasitic nematode Teladorsagia circumcincta isolate WARC Sus (inbred).</title>
        <authorList>
            <person name="Mitreva M."/>
        </authorList>
    </citation>
    <scope>NUCLEOTIDE SEQUENCE [LARGE SCALE GENOMIC DNA]</scope>
    <source>
        <strain evidence="2 3">S</strain>
    </source>
</reference>
<feature type="compositionally biased region" description="Basic and acidic residues" evidence="1">
    <location>
        <begin position="404"/>
        <end position="415"/>
    </location>
</feature>
<feature type="region of interest" description="Disordered" evidence="1">
    <location>
        <begin position="327"/>
        <end position="517"/>
    </location>
</feature>
<dbReference type="Proteomes" id="UP000230423">
    <property type="component" value="Unassembled WGS sequence"/>
</dbReference>
<organism evidence="2 3">
    <name type="scientific">Teladorsagia circumcincta</name>
    <name type="common">Brown stomach worm</name>
    <name type="synonym">Ostertagia circumcincta</name>
    <dbReference type="NCBI Taxonomy" id="45464"/>
    <lineage>
        <taxon>Eukaryota</taxon>
        <taxon>Metazoa</taxon>
        <taxon>Ecdysozoa</taxon>
        <taxon>Nematoda</taxon>
        <taxon>Chromadorea</taxon>
        <taxon>Rhabditida</taxon>
        <taxon>Rhabditina</taxon>
        <taxon>Rhabditomorpha</taxon>
        <taxon>Strongyloidea</taxon>
        <taxon>Trichostrongylidae</taxon>
        <taxon>Teladorsagia</taxon>
    </lineage>
</organism>
<evidence type="ECO:0000256" key="1">
    <source>
        <dbReference type="SAM" id="MobiDB-lite"/>
    </source>
</evidence>
<gene>
    <name evidence="2" type="ORF">TELCIR_06794</name>
</gene>
<proteinExistence type="predicted"/>
<dbReference type="OrthoDB" id="10670257at2759"/>
<sequence>MQGRVSPRKLRRSDIPNEAFNALREMVSNELSTIPSANLMATSPGNVGTNGNMSETNAEPNKLQFGLFEDEDSRMSGCESSEGSQSQYSIEEDLTKSIAKACSEEDLPTVFGQWYDSLLDGGEQPVKCYHLDDDLSFPLFNNVGSGGRLQQLDQLLDEIQAPEEEPTNTKGKTVKKKAKEAKEADIVKAAVDEDTKSPSKKGASRKSGRLHVHRTVPDTPEEKLRDSVKETKAEVVKATPMAKVCGNPTRHRSKMSELVRISEERARIPRAAALASAKASKAIIQQRVDEINKMNDLDDNQVCVVEPVVQGQAEFDRHELERALLKSLEEERSREKEKPSKKVNKPKADKSKTAARVAPKRRRVEEPSPKAVKIGKKEEVVQKIEQPPPATQKPTVAEPVVPKKKTDPVSKRKEAASTQSSPQGSKPKKQPVVKKQDTSVSKKKEEVKSQEVAEGSSKSEESPVKEAQTTSTDSATDKKTDTEEKQQPVEATEGDSQKPKADDVEVRRAPPPYRLPSRASDLITLLACAKEVLGDHEYSSDQD</sequence>
<name>A0A2G9UPD1_TELCI</name>
<evidence type="ECO:0000313" key="3">
    <source>
        <dbReference type="Proteomes" id="UP000230423"/>
    </source>
</evidence>
<feature type="compositionally biased region" description="Basic and acidic residues" evidence="1">
    <location>
        <begin position="495"/>
        <end position="508"/>
    </location>
</feature>